<keyword evidence="1" id="KW-0472">Membrane</keyword>
<organism evidence="2 3">
    <name type="scientific">Lupinus albus</name>
    <name type="common">White lupine</name>
    <name type="synonym">Lupinus termis</name>
    <dbReference type="NCBI Taxonomy" id="3870"/>
    <lineage>
        <taxon>Eukaryota</taxon>
        <taxon>Viridiplantae</taxon>
        <taxon>Streptophyta</taxon>
        <taxon>Embryophyta</taxon>
        <taxon>Tracheophyta</taxon>
        <taxon>Spermatophyta</taxon>
        <taxon>Magnoliopsida</taxon>
        <taxon>eudicotyledons</taxon>
        <taxon>Gunneridae</taxon>
        <taxon>Pentapetalae</taxon>
        <taxon>rosids</taxon>
        <taxon>fabids</taxon>
        <taxon>Fabales</taxon>
        <taxon>Fabaceae</taxon>
        <taxon>Papilionoideae</taxon>
        <taxon>50 kb inversion clade</taxon>
        <taxon>genistoids sensu lato</taxon>
        <taxon>core genistoids</taxon>
        <taxon>Genisteae</taxon>
        <taxon>Lupinus</taxon>
    </lineage>
</organism>
<evidence type="ECO:0000256" key="1">
    <source>
        <dbReference type="SAM" id="Phobius"/>
    </source>
</evidence>
<proteinExistence type="predicted"/>
<keyword evidence="1" id="KW-1133">Transmembrane helix</keyword>
<protein>
    <submittedName>
        <fullName evidence="2">Uncharacterized protein</fullName>
    </submittedName>
</protein>
<dbReference type="Proteomes" id="UP000447434">
    <property type="component" value="Chromosome 13"/>
</dbReference>
<evidence type="ECO:0000313" key="3">
    <source>
        <dbReference type="Proteomes" id="UP000447434"/>
    </source>
</evidence>
<gene>
    <name evidence="2" type="ORF">Lalb_Chr13g0295761</name>
</gene>
<reference evidence="3" key="1">
    <citation type="journal article" date="2020" name="Nat. Commun.">
        <title>Genome sequence of the cluster root forming white lupin.</title>
        <authorList>
            <person name="Hufnagel B."/>
            <person name="Marques A."/>
            <person name="Soriano A."/>
            <person name="Marques L."/>
            <person name="Divol F."/>
            <person name="Doumas P."/>
            <person name="Sallet E."/>
            <person name="Mancinotti D."/>
            <person name="Carrere S."/>
            <person name="Marande W."/>
            <person name="Arribat S."/>
            <person name="Keller J."/>
            <person name="Huneau C."/>
            <person name="Blein T."/>
            <person name="Aime D."/>
            <person name="Laguerre M."/>
            <person name="Taylor J."/>
            <person name="Schubert V."/>
            <person name="Nelson M."/>
            <person name="Geu-Flores F."/>
            <person name="Crespi M."/>
            <person name="Gallardo-Guerrero K."/>
            <person name="Delaux P.-M."/>
            <person name="Salse J."/>
            <person name="Berges H."/>
            <person name="Guyot R."/>
            <person name="Gouzy J."/>
            <person name="Peret B."/>
        </authorList>
    </citation>
    <scope>NUCLEOTIDE SEQUENCE [LARGE SCALE GENOMIC DNA]</scope>
    <source>
        <strain evidence="3">cv. Amiga</strain>
    </source>
</reference>
<feature type="transmembrane region" description="Helical" evidence="1">
    <location>
        <begin position="33"/>
        <end position="54"/>
    </location>
</feature>
<dbReference type="AlphaFoldDB" id="A0A6A4PII4"/>
<comment type="caution">
    <text evidence="2">The sequence shown here is derived from an EMBL/GenBank/DDBJ whole genome shotgun (WGS) entry which is preliminary data.</text>
</comment>
<dbReference type="EMBL" id="WOCE01000013">
    <property type="protein sequence ID" value="KAE9601246.1"/>
    <property type="molecule type" value="Genomic_DNA"/>
</dbReference>
<name>A0A6A4PII4_LUPAL</name>
<evidence type="ECO:0000313" key="2">
    <source>
        <dbReference type="EMBL" id="KAE9601246.1"/>
    </source>
</evidence>
<keyword evidence="1" id="KW-0812">Transmembrane</keyword>
<accession>A0A6A4PII4</accession>
<sequence>MVKFDDWIEYSYNVLFVCLCQVLDVETTEFSSYVLFLLLGVLQIDSKFILMFILKSIDNGIIS</sequence>
<keyword evidence="3" id="KW-1185">Reference proteome</keyword>